<reference evidence="1" key="2">
    <citation type="journal article" date="2015" name="Data Brief">
        <title>Shoot transcriptome of the giant reed, Arundo donax.</title>
        <authorList>
            <person name="Barrero R.A."/>
            <person name="Guerrero F.D."/>
            <person name="Moolhuijzen P."/>
            <person name="Goolsby J.A."/>
            <person name="Tidwell J."/>
            <person name="Bellgard S.E."/>
            <person name="Bellgard M.I."/>
        </authorList>
    </citation>
    <scope>NUCLEOTIDE SEQUENCE</scope>
    <source>
        <tissue evidence="1">Shoot tissue taken approximately 20 cm above the soil surface</tissue>
    </source>
</reference>
<name>A0A0A9H6B1_ARUDO</name>
<protein>
    <submittedName>
        <fullName evidence="1">Uncharacterized protein</fullName>
    </submittedName>
</protein>
<evidence type="ECO:0000313" key="1">
    <source>
        <dbReference type="EMBL" id="JAE32730.1"/>
    </source>
</evidence>
<sequence length="10" mass="1083">MILSVSSSLF</sequence>
<organism evidence="1">
    <name type="scientific">Arundo donax</name>
    <name type="common">Giant reed</name>
    <name type="synonym">Donax arundinaceus</name>
    <dbReference type="NCBI Taxonomy" id="35708"/>
    <lineage>
        <taxon>Eukaryota</taxon>
        <taxon>Viridiplantae</taxon>
        <taxon>Streptophyta</taxon>
        <taxon>Embryophyta</taxon>
        <taxon>Tracheophyta</taxon>
        <taxon>Spermatophyta</taxon>
        <taxon>Magnoliopsida</taxon>
        <taxon>Liliopsida</taxon>
        <taxon>Poales</taxon>
        <taxon>Poaceae</taxon>
        <taxon>PACMAD clade</taxon>
        <taxon>Arundinoideae</taxon>
        <taxon>Arundineae</taxon>
        <taxon>Arundo</taxon>
    </lineage>
</organism>
<reference evidence="1" key="1">
    <citation type="submission" date="2014-09" db="EMBL/GenBank/DDBJ databases">
        <authorList>
            <person name="Magalhaes I.L.F."/>
            <person name="Oliveira U."/>
            <person name="Santos F.R."/>
            <person name="Vidigal T.H.D.A."/>
            <person name="Brescovit A.D."/>
            <person name="Santos A.J."/>
        </authorList>
    </citation>
    <scope>NUCLEOTIDE SEQUENCE</scope>
    <source>
        <tissue evidence="1">Shoot tissue taken approximately 20 cm above the soil surface</tissue>
    </source>
</reference>
<dbReference type="EMBL" id="GBRH01165166">
    <property type="protein sequence ID" value="JAE32730.1"/>
    <property type="molecule type" value="Transcribed_RNA"/>
</dbReference>
<accession>A0A0A9H6B1</accession>
<proteinExistence type="predicted"/>